<reference evidence="1" key="1">
    <citation type="submission" date="2018-12" db="EMBL/GenBank/DDBJ databases">
        <authorList>
            <person name="Will S."/>
            <person name="Neumann-Schaal M."/>
            <person name="Henke P."/>
        </authorList>
    </citation>
    <scope>NUCLEOTIDE SEQUENCE</scope>
    <source>
        <strain evidence="1">PCC 7102</strain>
    </source>
</reference>
<name>A0A3S1B6G2_9CYAN</name>
<accession>A0A3S1B6G2</accession>
<keyword evidence="2" id="KW-1185">Reference proteome</keyword>
<dbReference type="AlphaFoldDB" id="A0A3S1B6G2"/>
<organism evidence="1 2">
    <name type="scientific">Dulcicalothrix desertica PCC 7102</name>
    <dbReference type="NCBI Taxonomy" id="232991"/>
    <lineage>
        <taxon>Bacteria</taxon>
        <taxon>Bacillati</taxon>
        <taxon>Cyanobacteriota</taxon>
        <taxon>Cyanophyceae</taxon>
        <taxon>Nostocales</taxon>
        <taxon>Calotrichaceae</taxon>
        <taxon>Dulcicalothrix</taxon>
    </lineage>
</organism>
<sequence length="84" mass="9562">MKQPISQIVKLLSILVFTIAGILFSTLPAYAQTPQCIHGMRIIGEKTIYLSHMPLFNSTCHSYQVLLEATFQEINMNWISKVYS</sequence>
<protein>
    <submittedName>
        <fullName evidence="1">Uncharacterized protein</fullName>
    </submittedName>
</protein>
<proteinExistence type="predicted"/>
<gene>
    <name evidence="1" type="ORF">DSM106972_031010</name>
</gene>
<evidence type="ECO:0000313" key="2">
    <source>
        <dbReference type="Proteomes" id="UP000271624"/>
    </source>
</evidence>
<comment type="caution">
    <text evidence="1">The sequence shown here is derived from an EMBL/GenBank/DDBJ whole genome shotgun (WGS) entry which is preliminary data.</text>
</comment>
<reference evidence="1" key="2">
    <citation type="journal article" date="2019" name="Genome Biol. Evol.">
        <title>Day and night: Metabolic profiles and evolutionary relationships of six axenic non-marine cyanobacteria.</title>
        <authorList>
            <person name="Will S.E."/>
            <person name="Henke P."/>
            <person name="Boedeker C."/>
            <person name="Huang S."/>
            <person name="Brinkmann H."/>
            <person name="Rohde M."/>
            <person name="Jarek M."/>
            <person name="Friedl T."/>
            <person name="Seufert S."/>
            <person name="Schumacher M."/>
            <person name="Overmann J."/>
            <person name="Neumann-Schaal M."/>
            <person name="Petersen J."/>
        </authorList>
    </citation>
    <scope>NUCLEOTIDE SEQUENCE [LARGE SCALE GENOMIC DNA]</scope>
    <source>
        <strain evidence="1">PCC 7102</strain>
    </source>
</reference>
<evidence type="ECO:0000313" key="1">
    <source>
        <dbReference type="EMBL" id="RUT05895.1"/>
    </source>
</evidence>
<dbReference type="Proteomes" id="UP000271624">
    <property type="component" value="Unassembled WGS sequence"/>
</dbReference>
<dbReference type="RefSeq" id="WP_127081612.1">
    <property type="nucleotide sequence ID" value="NZ_RSCL01000007.1"/>
</dbReference>
<dbReference type="EMBL" id="RSCL01000007">
    <property type="protein sequence ID" value="RUT05895.1"/>
    <property type="molecule type" value="Genomic_DNA"/>
</dbReference>